<dbReference type="RefSeq" id="WP_088606122.1">
    <property type="nucleotide sequence ID" value="NZ_NJIH01000022.1"/>
</dbReference>
<protein>
    <recommendedName>
        <fullName evidence="5">Preprotein translocase subunit SecD</fullName>
    </recommendedName>
</protein>
<dbReference type="AlphaFoldDB" id="A0A225LY03"/>
<feature type="signal peptide" evidence="2">
    <location>
        <begin position="1"/>
        <end position="20"/>
    </location>
</feature>
<reference evidence="4" key="1">
    <citation type="submission" date="2017-06" db="EMBL/GenBank/DDBJ databases">
        <title>Herbaspirillum phytohormonus sp. nov., isolated from the root nodule of Robinia pseudoacacia in lead-zinc mine.</title>
        <authorList>
            <person name="Fan M."/>
            <person name="Lin Y."/>
        </authorList>
    </citation>
    <scope>NUCLEOTIDE SEQUENCE [LARGE SCALE GENOMIC DNA]</scope>
    <source>
        <strain evidence="4">SC-089</strain>
    </source>
</reference>
<comment type="caution">
    <text evidence="3">The sequence shown here is derived from an EMBL/GenBank/DDBJ whole genome shotgun (WGS) entry which is preliminary data.</text>
</comment>
<evidence type="ECO:0000256" key="2">
    <source>
        <dbReference type="SAM" id="SignalP"/>
    </source>
</evidence>
<gene>
    <name evidence="3" type="ORF">CEY11_24800</name>
</gene>
<evidence type="ECO:0008006" key="5">
    <source>
        <dbReference type="Google" id="ProtNLM"/>
    </source>
</evidence>
<keyword evidence="2" id="KW-0732">Signal</keyword>
<organism evidence="3 4">
    <name type="scientific">Candidimonas nitroreducens</name>
    <dbReference type="NCBI Taxonomy" id="683354"/>
    <lineage>
        <taxon>Bacteria</taxon>
        <taxon>Pseudomonadati</taxon>
        <taxon>Pseudomonadota</taxon>
        <taxon>Betaproteobacteria</taxon>
        <taxon>Burkholderiales</taxon>
        <taxon>Alcaligenaceae</taxon>
        <taxon>Candidimonas</taxon>
    </lineage>
</organism>
<name>A0A225LY03_9BURK</name>
<feature type="region of interest" description="Disordered" evidence="1">
    <location>
        <begin position="187"/>
        <end position="217"/>
    </location>
</feature>
<feature type="compositionally biased region" description="Low complexity" evidence="1">
    <location>
        <begin position="197"/>
        <end position="217"/>
    </location>
</feature>
<keyword evidence="4" id="KW-1185">Reference proteome</keyword>
<feature type="compositionally biased region" description="Low complexity" evidence="1">
    <location>
        <begin position="31"/>
        <end position="65"/>
    </location>
</feature>
<dbReference type="Gene3D" id="3.30.1360.200">
    <property type="match status" value="1"/>
</dbReference>
<evidence type="ECO:0000256" key="1">
    <source>
        <dbReference type="SAM" id="MobiDB-lite"/>
    </source>
</evidence>
<feature type="chain" id="PRO_5013075965" description="Preprotein translocase subunit SecD" evidence="2">
    <location>
        <begin position="21"/>
        <end position="217"/>
    </location>
</feature>
<dbReference type="Proteomes" id="UP000214603">
    <property type="component" value="Unassembled WGS sequence"/>
</dbReference>
<proteinExistence type="predicted"/>
<evidence type="ECO:0000313" key="3">
    <source>
        <dbReference type="EMBL" id="OWT53412.1"/>
    </source>
</evidence>
<feature type="region of interest" description="Disordered" evidence="1">
    <location>
        <begin position="26"/>
        <end position="65"/>
    </location>
</feature>
<dbReference type="PROSITE" id="PS51257">
    <property type="entry name" value="PROKAR_LIPOPROTEIN"/>
    <property type="match status" value="1"/>
</dbReference>
<dbReference type="OrthoDB" id="8687473at2"/>
<sequence>MKTLRMLGRIAVPASLMLLAACQNMPGKHGSTGPSTSSSASSSAAAPSTGTAPAAGATGQAGQPAAQHGASVGVFLADTQQQQGWTPVKLADGTLYVNPQPVLTRSDLTGIRAGANKEGTGLLALELNSAAKQKVTDITTKNPNKRLVLVVGRTMMAAPGYSRPVTSQELVFAVGTEQNATAAARAIAGSNTNSQQAPATSTAPASSAPSSSTTTHH</sequence>
<evidence type="ECO:0000313" key="4">
    <source>
        <dbReference type="Proteomes" id="UP000214603"/>
    </source>
</evidence>
<accession>A0A225LY03</accession>
<dbReference type="EMBL" id="NJIH01000022">
    <property type="protein sequence ID" value="OWT53412.1"/>
    <property type="molecule type" value="Genomic_DNA"/>
</dbReference>